<dbReference type="Proteomes" id="UP000301309">
    <property type="component" value="Unassembled WGS sequence"/>
</dbReference>
<reference evidence="1 2" key="1">
    <citation type="journal article" date="2020" name="Int. J. Syst. Evol. Microbiol.">
        <title>Reclassification of Streptomyces castelarensis and Streptomyces sporoclivatus as later heterotypic synonyms of Streptomyces antimycoticus.</title>
        <authorList>
            <person name="Komaki H."/>
            <person name="Tamura T."/>
        </authorList>
    </citation>
    <scope>NUCLEOTIDE SEQUENCE [LARGE SCALE GENOMIC DNA]</scope>
    <source>
        <strain evidence="1 2">NBRC 13459</strain>
    </source>
</reference>
<comment type="caution">
    <text evidence="1">The sequence shown here is derived from an EMBL/GenBank/DDBJ whole genome shotgun (WGS) entry which is preliminary data.</text>
</comment>
<organism evidence="1 2">
    <name type="scientific">Streptomyces violaceusniger</name>
    <dbReference type="NCBI Taxonomy" id="68280"/>
    <lineage>
        <taxon>Bacteria</taxon>
        <taxon>Bacillati</taxon>
        <taxon>Actinomycetota</taxon>
        <taxon>Actinomycetes</taxon>
        <taxon>Kitasatosporales</taxon>
        <taxon>Streptomycetaceae</taxon>
        <taxon>Streptomyces</taxon>
        <taxon>Streptomyces violaceusniger group</taxon>
    </lineage>
</organism>
<evidence type="ECO:0000313" key="1">
    <source>
        <dbReference type="EMBL" id="GDY50208.1"/>
    </source>
</evidence>
<evidence type="ECO:0000313" key="2">
    <source>
        <dbReference type="Proteomes" id="UP000301309"/>
    </source>
</evidence>
<gene>
    <name evidence="1" type="ORF">SVIO_008310</name>
</gene>
<protein>
    <submittedName>
        <fullName evidence="1">Uncharacterized protein</fullName>
    </submittedName>
</protein>
<proteinExistence type="predicted"/>
<dbReference type="RefSeq" id="WP_137976107.1">
    <property type="nucleotide sequence ID" value="NZ_BAAASO010000073.1"/>
</dbReference>
<sequence length="68" mass="8184">MAADAQWTLREHLKGTRECARELRRTARLLIEESRRLQDENYQLRHEHACIVEASRTLMQWRQGPPDR</sequence>
<accession>A0A4D4KV12</accession>
<keyword evidence="2" id="KW-1185">Reference proteome</keyword>
<name>A0A4D4KV12_STRVO</name>
<dbReference type="AlphaFoldDB" id="A0A4D4KV12"/>
<dbReference type="EMBL" id="BJHW01000001">
    <property type="protein sequence ID" value="GDY50208.1"/>
    <property type="molecule type" value="Genomic_DNA"/>
</dbReference>